<dbReference type="GO" id="GO:0003723">
    <property type="term" value="F:RNA binding"/>
    <property type="evidence" value="ECO:0007669"/>
    <property type="project" value="UniProtKB-UniRule"/>
</dbReference>
<accession>A0A6A6S1D4</accession>
<evidence type="ECO:0000313" key="14">
    <source>
        <dbReference type="Proteomes" id="UP000799753"/>
    </source>
</evidence>
<dbReference type="GO" id="GO:0005730">
    <property type="term" value="C:nucleolus"/>
    <property type="evidence" value="ECO:0007669"/>
    <property type="project" value="TreeGrafter"/>
</dbReference>
<keyword evidence="2 10" id="KW-0698">rRNA processing</keyword>
<dbReference type="FunFam" id="3.40.50.150:FF:000007">
    <property type="entry name" value="rRNA adenine N(6)-methyltransferase"/>
    <property type="match status" value="1"/>
</dbReference>
<dbReference type="GO" id="GO:0052909">
    <property type="term" value="F:18S rRNA (adenine(1779)-N(6)/adenine(1780)-N(6))-dimethyltransferase activity"/>
    <property type="evidence" value="ECO:0007669"/>
    <property type="project" value="UniProtKB-EC"/>
</dbReference>
<reference evidence="13" key="1">
    <citation type="journal article" date="2020" name="Stud. Mycol.">
        <title>101 Dothideomycetes genomes: a test case for predicting lifestyles and emergence of pathogens.</title>
        <authorList>
            <person name="Haridas S."/>
            <person name="Albert R."/>
            <person name="Binder M."/>
            <person name="Bloem J."/>
            <person name="Labutti K."/>
            <person name="Salamov A."/>
            <person name="Andreopoulos B."/>
            <person name="Baker S."/>
            <person name="Barry K."/>
            <person name="Bills G."/>
            <person name="Bluhm B."/>
            <person name="Cannon C."/>
            <person name="Castanera R."/>
            <person name="Culley D."/>
            <person name="Daum C."/>
            <person name="Ezra D."/>
            <person name="Gonzalez J."/>
            <person name="Henrissat B."/>
            <person name="Kuo A."/>
            <person name="Liang C."/>
            <person name="Lipzen A."/>
            <person name="Lutzoni F."/>
            <person name="Magnuson J."/>
            <person name="Mondo S."/>
            <person name="Nolan M."/>
            <person name="Ohm R."/>
            <person name="Pangilinan J."/>
            <person name="Park H.-J."/>
            <person name="Ramirez L."/>
            <person name="Alfaro M."/>
            <person name="Sun H."/>
            <person name="Tritt A."/>
            <person name="Yoshinaga Y."/>
            <person name="Zwiers L.-H."/>
            <person name="Turgeon B."/>
            <person name="Goodwin S."/>
            <person name="Spatafora J."/>
            <person name="Crous P."/>
            <person name="Grigoriev I."/>
        </authorList>
    </citation>
    <scope>NUCLEOTIDE SEQUENCE</scope>
    <source>
        <strain evidence="13">CBS 473.64</strain>
    </source>
</reference>
<dbReference type="InterPro" id="IPR001737">
    <property type="entry name" value="KsgA/Erm"/>
</dbReference>
<dbReference type="PANTHER" id="PTHR11727">
    <property type="entry name" value="DIMETHYLADENOSINE TRANSFERASE"/>
    <property type="match status" value="1"/>
</dbReference>
<feature type="binding site" evidence="9">
    <location>
        <position position="43"/>
    </location>
    <ligand>
        <name>S-adenosyl-L-methionine</name>
        <dbReference type="ChEBI" id="CHEBI:59789"/>
    </ligand>
</feature>
<keyword evidence="4 9" id="KW-0808">Transferase</keyword>
<organism evidence="13 14">
    <name type="scientific">Massarina eburnea CBS 473.64</name>
    <dbReference type="NCBI Taxonomy" id="1395130"/>
    <lineage>
        <taxon>Eukaryota</taxon>
        <taxon>Fungi</taxon>
        <taxon>Dikarya</taxon>
        <taxon>Ascomycota</taxon>
        <taxon>Pezizomycotina</taxon>
        <taxon>Dothideomycetes</taxon>
        <taxon>Pleosporomycetidae</taxon>
        <taxon>Pleosporales</taxon>
        <taxon>Massarineae</taxon>
        <taxon>Massarinaceae</taxon>
        <taxon>Massarina</taxon>
    </lineage>
</organism>
<dbReference type="CDD" id="cd02440">
    <property type="entry name" value="AdoMet_MTases"/>
    <property type="match status" value="1"/>
</dbReference>
<feature type="domain" description="Ribosomal RNA adenine methylase transferase N-terminal" evidence="12">
    <location>
        <begin position="48"/>
        <end position="217"/>
    </location>
</feature>
<comment type="catalytic activity">
    <reaction evidence="7">
        <text>adenosine(1779)/adenosine(1780) in 18S rRNA + 4 S-adenosyl-L-methionine = N(6)-dimethyladenosine(1779)/N(6)-dimethyladenosine(1780) in 18S rRNA + 4 S-adenosyl-L-homocysteine + 4 H(+)</text>
        <dbReference type="Rhea" id="RHEA:42780"/>
        <dbReference type="Rhea" id="RHEA-COMP:10234"/>
        <dbReference type="Rhea" id="RHEA-COMP:10236"/>
        <dbReference type="ChEBI" id="CHEBI:15378"/>
        <dbReference type="ChEBI" id="CHEBI:57856"/>
        <dbReference type="ChEBI" id="CHEBI:59789"/>
        <dbReference type="ChEBI" id="CHEBI:74411"/>
        <dbReference type="ChEBI" id="CHEBI:74493"/>
        <dbReference type="EC" id="2.1.1.183"/>
    </reaction>
</comment>
<dbReference type="EC" id="2.1.1.-" evidence="10"/>
<dbReference type="OrthoDB" id="74991at2759"/>
<dbReference type="Proteomes" id="UP000799753">
    <property type="component" value="Unassembled WGS sequence"/>
</dbReference>
<evidence type="ECO:0000256" key="2">
    <source>
        <dbReference type="ARBA" id="ARBA00022552"/>
    </source>
</evidence>
<dbReference type="AlphaFoldDB" id="A0A6A6S1D4"/>
<dbReference type="InterPro" id="IPR029063">
    <property type="entry name" value="SAM-dependent_MTases_sf"/>
</dbReference>
<protein>
    <recommendedName>
        <fullName evidence="10">rRNA adenine N(6)-methyltransferase</fullName>
        <ecNumber evidence="10">2.1.1.-</ecNumber>
    </recommendedName>
</protein>
<feature type="binding site" evidence="9">
    <location>
        <position position="89"/>
    </location>
    <ligand>
        <name>S-adenosyl-L-methionine</name>
        <dbReference type="ChEBI" id="CHEBI:59789"/>
    </ligand>
</feature>
<feature type="binding site" evidence="9">
    <location>
        <position position="41"/>
    </location>
    <ligand>
        <name>S-adenosyl-L-methionine</name>
        <dbReference type="ChEBI" id="CHEBI:59789"/>
    </ligand>
</feature>
<dbReference type="Gene3D" id="1.10.8.480">
    <property type="match status" value="1"/>
</dbReference>
<dbReference type="Gene3D" id="3.40.50.150">
    <property type="entry name" value="Vaccinia Virus protein VP39"/>
    <property type="match status" value="1"/>
</dbReference>
<dbReference type="SMART" id="SM00650">
    <property type="entry name" value="rADc"/>
    <property type="match status" value="1"/>
</dbReference>
<evidence type="ECO:0000256" key="6">
    <source>
        <dbReference type="ARBA" id="ARBA00022884"/>
    </source>
</evidence>
<gene>
    <name evidence="13" type="ORF">P280DRAFT_452408</name>
</gene>
<dbReference type="PANTHER" id="PTHR11727:SF7">
    <property type="entry name" value="DIMETHYLADENOSINE TRANSFERASE-RELATED"/>
    <property type="match status" value="1"/>
</dbReference>
<dbReference type="Pfam" id="PF00398">
    <property type="entry name" value="RrnaAD"/>
    <property type="match status" value="1"/>
</dbReference>
<dbReference type="InterPro" id="IPR011530">
    <property type="entry name" value="rRNA_adenine_dimethylase"/>
</dbReference>
<dbReference type="InterPro" id="IPR020598">
    <property type="entry name" value="rRNA_Ade_methylase_Trfase_N"/>
</dbReference>
<evidence type="ECO:0000256" key="5">
    <source>
        <dbReference type="ARBA" id="ARBA00022691"/>
    </source>
</evidence>
<comment type="similarity">
    <text evidence="8 9 10">Belongs to the class I-like SAM-binding methyltransferase superfamily. rRNA adenine N(6)-methyltransferase family.</text>
</comment>
<keyword evidence="6 9" id="KW-0694">RNA-binding</keyword>
<evidence type="ECO:0000256" key="4">
    <source>
        <dbReference type="ARBA" id="ARBA00022679"/>
    </source>
</evidence>
<keyword evidence="5 9" id="KW-0949">S-adenosyl-L-methionine</keyword>
<feature type="binding site" evidence="9">
    <location>
        <position position="132"/>
    </location>
    <ligand>
        <name>S-adenosyl-L-methionine</name>
        <dbReference type="ChEBI" id="CHEBI:59789"/>
    </ligand>
</feature>
<dbReference type="InterPro" id="IPR020596">
    <property type="entry name" value="rRNA_Ade_Mease_Trfase_CS"/>
</dbReference>
<evidence type="ECO:0000256" key="7">
    <source>
        <dbReference type="ARBA" id="ARBA00049478"/>
    </source>
</evidence>
<proteinExistence type="inferred from homology"/>
<dbReference type="PROSITE" id="PS51689">
    <property type="entry name" value="SAM_RNA_A_N6_MT"/>
    <property type="match status" value="1"/>
</dbReference>
<evidence type="ECO:0000256" key="8">
    <source>
        <dbReference type="ARBA" id="ARBA00061109"/>
    </source>
</evidence>
<evidence type="ECO:0000259" key="12">
    <source>
        <dbReference type="SMART" id="SM00650"/>
    </source>
</evidence>
<feature type="binding site" evidence="9">
    <location>
        <position position="117"/>
    </location>
    <ligand>
        <name>S-adenosyl-L-methionine</name>
        <dbReference type="ChEBI" id="CHEBI:59789"/>
    </ligand>
</feature>
<evidence type="ECO:0000256" key="11">
    <source>
        <dbReference type="SAM" id="MobiDB-lite"/>
    </source>
</evidence>
<dbReference type="PROSITE" id="PS01131">
    <property type="entry name" value="RRNA_A_DIMETH"/>
    <property type="match status" value="1"/>
</dbReference>
<keyword evidence="3 9" id="KW-0489">Methyltransferase</keyword>
<evidence type="ECO:0000256" key="1">
    <source>
        <dbReference type="ARBA" id="ARBA00002977"/>
    </source>
</evidence>
<evidence type="ECO:0000256" key="9">
    <source>
        <dbReference type="PROSITE-ProRule" id="PRU01026"/>
    </source>
</evidence>
<evidence type="ECO:0000313" key="13">
    <source>
        <dbReference type="EMBL" id="KAF2640034.1"/>
    </source>
</evidence>
<evidence type="ECO:0000256" key="10">
    <source>
        <dbReference type="RuleBase" id="RU362106"/>
    </source>
</evidence>
<keyword evidence="14" id="KW-1185">Reference proteome</keyword>
<feature type="region of interest" description="Disordered" evidence="11">
    <location>
        <begin position="1"/>
        <end position="22"/>
    </location>
</feature>
<evidence type="ECO:0000256" key="3">
    <source>
        <dbReference type="ARBA" id="ARBA00022603"/>
    </source>
</evidence>
<dbReference type="NCBIfam" id="TIGR00755">
    <property type="entry name" value="ksgA"/>
    <property type="match status" value="1"/>
</dbReference>
<dbReference type="SUPFAM" id="SSF53335">
    <property type="entry name" value="S-adenosyl-L-methionine-dependent methyltransferases"/>
    <property type="match status" value="1"/>
</dbReference>
<sequence length="380" mass="42513">MPKEKRKRAGAGADASPYSKPSTKAAAANSVFKMNTNLGQHILKNPGVASAIVEKANLKQSDVVLEVGPGTGNLTVLILKKAKQVTAIEMDPRMAAEVTKRVQGTPEGKKLKVQLGDVIKAELGYFDVCISNTPYQISSPLVFKLLSLPQPPRCCILMFQREFAMRLFAKPGEKLYSRLSVNVQMWAKVSHVMKVGKANFNPPPLVESNVVRIEPKHPRPQIQYPEWDGLLRISFVRKNKTLRAGFLGTSAVIELLESNYKLWCAQNDIPIDDGPLDGQAEQPEDVEMDVDMEKEAEEEFKGFSDPDMEDDEIPDFFTQAVKRPRGKGKRRGKVTELVKEKIRRVLEEETGLADKRARMCDEGDFLKLLYAFNKEGIHFA</sequence>
<name>A0A6A6S1D4_9PLEO</name>
<comment type="function">
    <text evidence="1">Specifically dimethylates two adjacent adenosines in the loop of a conserved hairpin near the 3'-end of 18S rRNA in the 40S particle.</text>
</comment>
<feature type="binding site" evidence="9">
    <location>
        <position position="68"/>
    </location>
    <ligand>
        <name>S-adenosyl-L-methionine</name>
        <dbReference type="ChEBI" id="CHEBI:59789"/>
    </ligand>
</feature>
<dbReference type="EMBL" id="MU006785">
    <property type="protein sequence ID" value="KAF2640034.1"/>
    <property type="molecule type" value="Genomic_DNA"/>
</dbReference>